<evidence type="ECO:0000259" key="4">
    <source>
        <dbReference type="Pfam" id="PF20629"/>
    </source>
</evidence>
<dbReference type="Pfam" id="PF20629">
    <property type="entry name" value="GD_AH_C"/>
    <property type="match status" value="1"/>
</dbReference>
<dbReference type="PATRIC" id="fig|49338.4.peg.3761"/>
<dbReference type="AlphaFoldDB" id="A0A098B4U5"/>
<accession>A0A098B4U5</accession>
<dbReference type="GO" id="GO:0019698">
    <property type="term" value="P:D-galacturonate catabolic process"/>
    <property type="evidence" value="ECO:0007669"/>
    <property type="project" value="TreeGrafter"/>
</dbReference>
<keyword evidence="2 5" id="KW-0456">Lyase</keyword>
<dbReference type="PANTHER" id="PTHR30536:SF5">
    <property type="entry name" value="ALTRONATE DEHYDRATASE"/>
    <property type="match status" value="1"/>
</dbReference>
<organism evidence="5">
    <name type="scientific">Desulfitobacterium hafniense</name>
    <name type="common">Desulfitobacterium frappieri</name>
    <dbReference type="NCBI Taxonomy" id="49338"/>
    <lineage>
        <taxon>Bacteria</taxon>
        <taxon>Bacillati</taxon>
        <taxon>Bacillota</taxon>
        <taxon>Clostridia</taxon>
        <taxon>Eubacteriales</taxon>
        <taxon>Desulfitobacteriaceae</taxon>
        <taxon>Desulfitobacterium</taxon>
    </lineage>
</organism>
<evidence type="ECO:0000256" key="1">
    <source>
        <dbReference type="ARBA" id="ARBA00010986"/>
    </source>
</evidence>
<dbReference type="RefSeq" id="WP_005816968.1">
    <property type="nucleotide sequence ID" value="NZ_CABKQQ010000060.1"/>
</dbReference>
<dbReference type="InterPro" id="IPR052172">
    <property type="entry name" value="UxaA_altronate/galactarate_dh"/>
</dbReference>
<comment type="similarity">
    <text evidence="1">Belongs to the UxaA family.</text>
</comment>
<dbReference type="EMBL" id="LK996017">
    <property type="protein sequence ID" value="CDX03387.1"/>
    <property type="molecule type" value="Genomic_DNA"/>
</dbReference>
<feature type="domain" description="D-galactarate/Altronate dehydratase C-terminal" evidence="4">
    <location>
        <begin position="142"/>
        <end position="381"/>
    </location>
</feature>
<sequence length="384" mass="41216">METKILGYRRDNGRIGIRNYVLILPVDDLSNAACEAVANNIAGTLALPHPYGRIQFGADLELHFKTIIGAGRNPNVAAVVVIGIEQNWAKRVADGIAETGKPVTYFGIEGHGDLKTIEMASRKAHEYVKYATSLEKVECELKDLVVSFKCGESDTTSGLAGNPTAGVVGDRLVEMGGTVIFGETPETTGGEHILAKHFATPELAQEFLRVHKEYMDMIESKGADLLGTQPTQGNIAGGLTTIEEKAMGNIQKAGKVPIIGLLEMAEEPTKPGRYFMNTSAAAAECVTLMMAAGATLHIFITGQGNIVGNPIEPVIKMSANPKTCEFMSEHIDVDISGVLSRELTLDQAADKVMECVVKTARGCLTDAEVLNHKEFVLTRLYPSA</sequence>
<dbReference type="PANTHER" id="PTHR30536">
    <property type="entry name" value="ALTRONATE/GALACTARATE DEHYDRATASE"/>
    <property type="match status" value="1"/>
</dbReference>
<dbReference type="GO" id="GO:0016829">
    <property type="term" value="F:lyase activity"/>
    <property type="evidence" value="ECO:0007669"/>
    <property type="project" value="UniProtKB-KW"/>
</dbReference>
<dbReference type="InterPro" id="IPR007392">
    <property type="entry name" value="GD_AH_second"/>
</dbReference>
<dbReference type="InterPro" id="IPR048332">
    <property type="entry name" value="GD_AH_C"/>
</dbReference>
<reference evidence="5" key="1">
    <citation type="submission" date="2014-07" db="EMBL/GenBank/DDBJ databases">
        <authorList>
            <person name="Hornung V.Bastian."/>
        </authorList>
    </citation>
    <scope>NUCLEOTIDE SEQUENCE</scope>
    <source>
        <strain evidence="5">PCE-S</strain>
    </source>
</reference>
<gene>
    <name evidence="5" type="ORF">DPCES_3501</name>
</gene>
<name>A0A098B4U5_DESHA</name>
<evidence type="ECO:0000259" key="3">
    <source>
        <dbReference type="Pfam" id="PF04295"/>
    </source>
</evidence>
<dbReference type="Pfam" id="PF04295">
    <property type="entry name" value="GD_AH_second"/>
    <property type="match status" value="1"/>
</dbReference>
<feature type="domain" description="D-galactarate/Altronate dehydratase second" evidence="3">
    <location>
        <begin position="7"/>
        <end position="131"/>
    </location>
</feature>
<evidence type="ECO:0000256" key="2">
    <source>
        <dbReference type="ARBA" id="ARBA00023239"/>
    </source>
</evidence>
<protein>
    <submittedName>
        <fullName evidence="5">(2R)-sulfolactate sulfo-lyase subunit beta</fullName>
    </submittedName>
</protein>
<evidence type="ECO:0000313" key="5">
    <source>
        <dbReference type="EMBL" id="CDX03387.1"/>
    </source>
</evidence>
<proteinExistence type="inferred from homology"/>